<dbReference type="EMBL" id="CP019791">
    <property type="protein sequence ID" value="AQT67886.1"/>
    <property type="molecule type" value="Genomic_DNA"/>
</dbReference>
<proteinExistence type="predicted"/>
<name>A0A1U9NK46_9BACT</name>
<dbReference type="SUPFAM" id="SSF49899">
    <property type="entry name" value="Concanavalin A-like lectins/glucanases"/>
    <property type="match status" value="1"/>
</dbReference>
<evidence type="ECO:0008006" key="4">
    <source>
        <dbReference type="Google" id="ProtNLM"/>
    </source>
</evidence>
<reference evidence="3" key="1">
    <citation type="submission" date="2017-02" db="EMBL/GenBank/DDBJ databases">
        <title>Comparative genomics and description of representatives of a novel lineage of planctomycetes thriving in anoxic sediments.</title>
        <authorList>
            <person name="Spring S."/>
            <person name="Bunk B."/>
            <person name="Sproer C."/>
        </authorList>
    </citation>
    <scope>NUCLEOTIDE SEQUENCE [LARGE SCALE GENOMIC DNA]</scope>
    <source>
        <strain evidence="3">ST-NAGAB-D1</strain>
    </source>
</reference>
<dbReference type="RefSeq" id="WP_146660411.1">
    <property type="nucleotide sequence ID" value="NZ_CP019791.1"/>
</dbReference>
<dbReference type="OrthoDB" id="257950at2"/>
<dbReference type="KEGG" id="alus:STSP2_01038"/>
<protein>
    <recommendedName>
        <fullName evidence="4">LamG-like jellyroll fold domain-containing protein</fullName>
    </recommendedName>
</protein>
<evidence type="ECO:0000313" key="3">
    <source>
        <dbReference type="Proteomes" id="UP000189674"/>
    </source>
</evidence>
<dbReference type="InterPro" id="IPR038081">
    <property type="entry name" value="CalX-like_sf"/>
</dbReference>
<gene>
    <name evidence="2" type="ORF">STSP2_01038</name>
</gene>
<dbReference type="Proteomes" id="UP000189674">
    <property type="component" value="Chromosome"/>
</dbReference>
<evidence type="ECO:0000256" key="1">
    <source>
        <dbReference type="SAM" id="SignalP"/>
    </source>
</evidence>
<sequence precursor="true">MKKFFGVLLCLVFVSAANASLVGLWDFDDPANTTEATIGADLTLVGTDTAMTGYSGTDGAVSIGVGSYYEADHGITPAAGEGYVNEWSLLIDFKYPTLDWICFFQTNPSNTNDGDCFVRGGGGVPSSLGVSATGYTTNPTETETWYRMLVTVDNGEFYRIYVNGELWLDGTVQSVDGRLSLDPILLLFADENGEDNEIHVSNVAIWDTGLDSATVLELGGVGDPIGHVVGSTSLSELTMLENDAVASEVDVQFTGTAPTADVQITVDPNTVLGNADDVQLIAPGAATAGLPGEPVTFTIPAANWQQVQTIGVEPVNDSDVESTEKIGLRFELASVDAGYDGGLIPAVTVTLYDDDSAYLFIQPTSQEVIEGGSSVTCSVELTGDPTSDVEVYVSDVADPNVVAIEPEVLTFTPSNASTPQTITITAVDDDVLIATEYSTEIAFDASSSDLSFDGIPIKTVEVTIFDNECGAWGFDPVDMNQDCEVDLDDFAILASSWLKCSMPFMEDCTNYNQ</sequence>
<keyword evidence="3" id="KW-1185">Reference proteome</keyword>
<dbReference type="AlphaFoldDB" id="A0A1U9NK46"/>
<evidence type="ECO:0000313" key="2">
    <source>
        <dbReference type="EMBL" id="AQT67886.1"/>
    </source>
</evidence>
<feature type="chain" id="PRO_5012030183" description="LamG-like jellyroll fold domain-containing protein" evidence="1">
    <location>
        <begin position="20"/>
        <end position="513"/>
    </location>
</feature>
<dbReference type="InterPro" id="IPR013320">
    <property type="entry name" value="ConA-like_dom_sf"/>
</dbReference>
<dbReference type="Gene3D" id="2.60.120.200">
    <property type="match status" value="1"/>
</dbReference>
<accession>A0A1U9NK46</accession>
<dbReference type="STRING" id="1936003.STSP2_01038"/>
<keyword evidence="1" id="KW-0732">Signal</keyword>
<organism evidence="2 3">
    <name type="scientific">Anaerohalosphaera lusitana</name>
    <dbReference type="NCBI Taxonomy" id="1936003"/>
    <lineage>
        <taxon>Bacteria</taxon>
        <taxon>Pseudomonadati</taxon>
        <taxon>Planctomycetota</taxon>
        <taxon>Phycisphaerae</taxon>
        <taxon>Sedimentisphaerales</taxon>
        <taxon>Anaerohalosphaeraceae</taxon>
        <taxon>Anaerohalosphaera</taxon>
    </lineage>
</organism>
<dbReference type="Gene3D" id="2.60.40.2030">
    <property type="match status" value="1"/>
</dbReference>
<feature type="signal peptide" evidence="1">
    <location>
        <begin position="1"/>
        <end position="19"/>
    </location>
</feature>